<reference evidence="3" key="1">
    <citation type="submission" date="2013-11" db="EMBL/GenBank/DDBJ databases">
        <authorList>
            <person name="Hoang H.T."/>
            <person name="Killian M.L."/>
            <person name="Madson D.M."/>
            <person name="Arruda P.H.E."/>
            <person name="Sun D."/>
            <person name="Schwartz K.J."/>
            <person name="Yoon K."/>
        </authorList>
    </citation>
    <scope>NUCLEOTIDE SEQUENCE [LARGE SCALE GENOMIC DNA]</scope>
    <source>
        <strain evidence="3">CDK2</strain>
    </source>
</reference>
<proteinExistence type="predicted"/>
<dbReference type="NCBIfam" id="TIGR02174">
    <property type="entry name" value="CXXU_selWTH"/>
    <property type="match status" value="1"/>
</dbReference>
<comment type="caution">
    <text evidence="2">The sequence shown here is derived from an EMBL/GenBank/DDBJ whole genome shotgun (WGS) entry which is preliminary data.</text>
</comment>
<dbReference type="Proteomes" id="UP000050535">
    <property type="component" value="Unassembled WGS sequence"/>
</dbReference>
<evidence type="ECO:0000256" key="1">
    <source>
        <dbReference type="ARBA" id="ARBA00023284"/>
    </source>
</evidence>
<dbReference type="Pfam" id="PF10262">
    <property type="entry name" value="Rdx"/>
    <property type="match status" value="1"/>
</dbReference>
<gene>
    <name evidence="2" type="ORF">SY89_01835</name>
</gene>
<keyword evidence="3" id="KW-1185">Reference proteome</keyword>
<dbReference type="RefSeq" id="WP_054583830.1">
    <property type="nucleotide sequence ID" value="NZ_LGUC01000001.1"/>
</dbReference>
<evidence type="ECO:0000313" key="3">
    <source>
        <dbReference type="Proteomes" id="UP000050535"/>
    </source>
</evidence>
<dbReference type="Gene3D" id="3.40.30.10">
    <property type="entry name" value="Glutaredoxin"/>
    <property type="match status" value="1"/>
</dbReference>
<dbReference type="SUPFAM" id="SSF52833">
    <property type="entry name" value="Thioredoxin-like"/>
    <property type="match status" value="1"/>
</dbReference>
<organism evidence="2 3">
    <name type="scientific">Halolamina pelagica</name>
    <dbReference type="NCBI Taxonomy" id="699431"/>
    <lineage>
        <taxon>Archaea</taxon>
        <taxon>Methanobacteriati</taxon>
        <taxon>Methanobacteriota</taxon>
        <taxon>Stenosarchaea group</taxon>
        <taxon>Halobacteria</taxon>
        <taxon>Halobacteriales</taxon>
        <taxon>Haloferacaceae</taxon>
    </lineage>
</organism>
<sequence length="80" mass="8509">MVSVEIEYCVPCGHLSRAQELEVAILEAYGLQVDRVALVTGDGGVFEVRVDGEQVFDIDDDEYDADAIVDAVGSYVGAAA</sequence>
<dbReference type="STRING" id="699431.SY89_01835"/>
<dbReference type="InterPro" id="IPR011893">
    <property type="entry name" value="Selenoprotein_Rdx-typ"/>
</dbReference>
<name>A0A0P7FVR9_9EURY</name>
<evidence type="ECO:0000313" key="2">
    <source>
        <dbReference type="EMBL" id="KPN31093.1"/>
    </source>
</evidence>
<dbReference type="OrthoDB" id="33017at2157"/>
<accession>A0A0P7FVR9</accession>
<keyword evidence="1" id="KW-0676">Redox-active center</keyword>
<dbReference type="EMBL" id="LGUC01000001">
    <property type="protein sequence ID" value="KPN31093.1"/>
    <property type="molecule type" value="Genomic_DNA"/>
</dbReference>
<dbReference type="InterPro" id="IPR036249">
    <property type="entry name" value="Thioredoxin-like_sf"/>
</dbReference>
<protein>
    <submittedName>
        <fullName evidence="2">SelT/selW/selH selenoprotein domain protein</fullName>
    </submittedName>
</protein>
<dbReference type="AlphaFoldDB" id="A0A0P7FVR9"/>